<dbReference type="EC" id="6.2.1.3" evidence="3"/>
<dbReference type="RefSeq" id="WP_380318275.1">
    <property type="nucleotide sequence ID" value="NZ_JBHYPW010000006.1"/>
</dbReference>
<dbReference type="NCBIfam" id="NF004837">
    <property type="entry name" value="PRK06187.1"/>
    <property type="match status" value="1"/>
</dbReference>
<dbReference type="Gene3D" id="3.30.300.30">
    <property type="match status" value="1"/>
</dbReference>
<dbReference type="EMBL" id="JBHYPX010000060">
    <property type="protein sequence ID" value="MFE1355429.1"/>
    <property type="molecule type" value="Genomic_DNA"/>
</dbReference>
<accession>A0ABW6GS75</accession>
<dbReference type="Pfam" id="PF13193">
    <property type="entry name" value="AMP-binding_C"/>
    <property type="match status" value="1"/>
</dbReference>
<dbReference type="InterPro" id="IPR050237">
    <property type="entry name" value="ATP-dep_AMP-bd_enzyme"/>
</dbReference>
<reference evidence="3 4" key="1">
    <citation type="submission" date="2024-09" db="EMBL/GenBank/DDBJ databases">
        <title>The Natural Products Discovery Center: Release of the First 8490 Sequenced Strains for Exploring Actinobacteria Biosynthetic Diversity.</title>
        <authorList>
            <person name="Kalkreuter E."/>
            <person name="Kautsar S.A."/>
            <person name="Yang D."/>
            <person name="Bader C.D."/>
            <person name="Teijaro C.N."/>
            <person name="Fluegel L."/>
            <person name="Davis C.M."/>
            <person name="Simpson J.R."/>
            <person name="Lauterbach L."/>
            <person name="Steele A.D."/>
            <person name="Gui C."/>
            <person name="Meng S."/>
            <person name="Li G."/>
            <person name="Viehrig K."/>
            <person name="Ye F."/>
            <person name="Su P."/>
            <person name="Kiefer A.F."/>
            <person name="Nichols A."/>
            <person name="Cepeda A.J."/>
            <person name="Yan W."/>
            <person name="Fan B."/>
            <person name="Jiang Y."/>
            <person name="Adhikari A."/>
            <person name="Zheng C.-J."/>
            <person name="Schuster L."/>
            <person name="Cowan T.M."/>
            <person name="Smanski M.J."/>
            <person name="Chevrette M.G."/>
            <person name="De Carvalho L.P.S."/>
            <person name="Shen B."/>
        </authorList>
    </citation>
    <scope>NUCLEOTIDE SEQUENCE [LARGE SCALE GENOMIC DNA]</scope>
    <source>
        <strain evidence="3 4">NPDC058753</strain>
    </source>
</reference>
<dbReference type="InterPro" id="IPR020845">
    <property type="entry name" value="AMP-binding_CS"/>
</dbReference>
<dbReference type="PANTHER" id="PTHR43767:SF7">
    <property type="entry name" value="MEDIUM_LONG-CHAIN-FATTY-ACID--COA LIGASE FADD8"/>
    <property type="match status" value="1"/>
</dbReference>
<comment type="caution">
    <text evidence="3">The sequence shown here is derived from an EMBL/GenBank/DDBJ whole genome shotgun (WGS) entry which is preliminary data.</text>
</comment>
<dbReference type="Proteomes" id="UP001599542">
    <property type="component" value="Unassembled WGS sequence"/>
</dbReference>
<sequence>MGQHLPEVVRRHAQQRGTAPAITCEGRTTSYAALDTRTNRLARALLAAAAPGARIGTLTRTRPEAGEVLIACGKAGLIAVPLNWRLAGPELLTVARDAGLSALVTEPAFLEAALALRETLPGLEVLVTGDDPTGRAPSYEAAIAAHPDEDPGGGHDPAAVTLLLYTSGTTGTPKGVQVTLGSLYADEHALAEYRWDADSVALCVMPTFHIAGIGWLSSALSAGAHALMFPEFDPAAVVETMEREHVTHAFFVPSVLHVLTLLPGVADRDFSRLRLIVYGASPVTPPQLRRAMAVFGCGFVQKYGLTETVGSTARLLDHEHDPDGPRQYLLNSTGRPMHGVRVRITDPLTGAELPPGEVGEIQVASRHNTPGYWNRPEATAELFAADGWLRTGDAGRLDEDGYLYVTDRLKDMVITGGENVYPVEVESVLAEHPAVSEVAVIGLPHEKWGEQVTAVVVLRPGAERPAEQELIDFTRGRIASYKKPGRVHFVEAMPLTPSGKILKRALRERFA</sequence>
<dbReference type="InterPro" id="IPR000873">
    <property type="entry name" value="AMP-dep_synth/lig_dom"/>
</dbReference>
<gene>
    <name evidence="3" type="ORF">ACFW6T_25905</name>
</gene>
<dbReference type="InterPro" id="IPR025110">
    <property type="entry name" value="AMP-bd_C"/>
</dbReference>
<dbReference type="PANTHER" id="PTHR43767">
    <property type="entry name" value="LONG-CHAIN-FATTY-ACID--COA LIGASE"/>
    <property type="match status" value="1"/>
</dbReference>
<keyword evidence="4" id="KW-1185">Reference proteome</keyword>
<feature type="domain" description="AMP-dependent synthetase/ligase" evidence="1">
    <location>
        <begin position="10"/>
        <end position="373"/>
    </location>
</feature>
<evidence type="ECO:0000259" key="1">
    <source>
        <dbReference type="Pfam" id="PF00501"/>
    </source>
</evidence>
<evidence type="ECO:0000313" key="4">
    <source>
        <dbReference type="Proteomes" id="UP001599542"/>
    </source>
</evidence>
<proteinExistence type="predicted"/>
<evidence type="ECO:0000313" key="3">
    <source>
        <dbReference type="EMBL" id="MFE1355429.1"/>
    </source>
</evidence>
<evidence type="ECO:0000259" key="2">
    <source>
        <dbReference type="Pfam" id="PF13193"/>
    </source>
</evidence>
<dbReference type="SUPFAM" id="SSF56801">
    <property type="entry name" value="Acetyl-CoA synthetase-like"/>
    <property type="match status" value="1"/>
</dbReference>
<dbReference type="Pfam" id="PF00501">
    <property type="entry name" value="AMP-binding"/>
    <property type="match status" value="1"/>
</dbReference>
<dbReference type="GO" id="GO:0004467">
    <property type="term" value="F:long-chain fatty acid-CoA ligase activity"/>
    <property type="evidence" value="ECO:0007669"/>
    <property type="project" value="UniProtKB-EC"/>
</dbReference>
<dbReference type="Gene3D" id="3.40.50.12780">
    <property type="entry name" value="N-terminal domain of ligase-like"/>
    <property type="match status" value="1"/>
</dbReference>
<dbReference type="PROSITE" id="PS00455">
    <property type="entry name" value="AMP_BINDING"/>
    <property type="match status" value="1"/>
</dbReference>
<keyword evidence="3" id="KW-0436">Ligase</keyword>
<feature type="domain" description="AMP-binding enzyme C-terminal" evidence="2">
    <location>
        <begin position="424"/>
        <end position="500"/>
    </location>
</feature>
<organism evidence="3 4">
    <name type="scientific">Kitasatospora phosalacinea</name>
    <dbReference type="NCBI Taxonomy" id="2065"/>
    <lineage>
        <taxon>Bacteria</taxon>
        <taxon>Bacillati</taxon>
        <taxon>Actinomycetota</taxon>
        <taxon>Actinomycetes</taxon>
        <taxon>Kitasatosporales</taxon>
        <taxon>Streptomycetaceae</taxon>
        <taxon>Kitasatospora</taxon>
    </lineage>
</organism>
<dbReference type="InterPro" id="IPR042099">
    <property type="entry name" value="ANL_N_sf"/>
</dbReference>
<dbReference type="InterPro" id="IPR045851">
    <property type="entry name" value="AMP-bd_C_sf"/>
</dbReference>
<name>A0ABW6GS75_9ACTN</name>
<protein>
    <submittedName>
        <fullName evidence="3">Long-chain-fatty-acid--CoA ligase</fullName>
        <ecNumber evidence="3">6.2.1.3</ecNumber>
    </submittedName>
</protein>